<proteinExistence type="predicted"/>
<keyword evidence="2" id="KW-1185">Reference proteome</keyword>
<dbReference type="Proteomes" id="UP001595935">
    <property type="component" value="Unassembled WGS sequence"/>
</dbReference>
<name>A0ABV9PF88_9FLAO</name>
<reference evidence="2" key="1">
    <citation type="journal article" date="2019" name="Int. J. Syst. Evol. Microbiol.">
        <title>The Global Catalogue of Microorganisms (GCM) 10K type strain sequencing project: providing services to taxonomists for standard genome sequencing and annotation.</title>
        <authorList>
            <consortium name="The Broad Institute Genomics Platform"/>
            <consortium name="The Broad Institute Genome Sequencing Center for Infectious Disease"/>
            <person name="Wu L."/>
            <person name="Ma J."/>
        </authorList>
    </citation>
    <scope>NUCLEOTIDE SEQUENCE [LARGE SCALE GENOMIC DNA]</scope>
    <source>
        <strain evidence="2">WYCCWR 13023</strain>
    </source>
</reference>
<comment type="caution">
    <text evidence="1">The sequence shown here is derived from an EMBL/GenBank/DDBJ whole genome shotgun (WGS) entry which is preliminary data.</text>
</comment>
<accession>A0ABV9PF88</accession>
<dbReference type="NCBIfam" id="TIGR04255">
    <property type="entry name" value="sporadTIGR04255"/>
    <property type="match status" value="1"/>
</dbReference>
<organism evidence="1 2">
    <name type="scientific">Flavobacterium branchiicola</name>
    <dbReference type="NCBI Taxonomy" id="1114875"/>
    <lineage>
        <taxon>Bacteria</taxon>
        <taxon>Pseudomonadati</taxon>
        <taxon>Bacteroidota</taxon>
        <taxon>Flavobacteriia</taxon>
        <taxon>Flavobacteriales</taxon>
        <taxon>Flavobacteriaceae</taxon>
        <taxon>Flavobacterium</taxon>
    </lineage>
</organism>
<protein>
    <submittedName>
        <fullName evidence="1">TIGR04255 family protein</fullName>
    </submittedName>
</protein>
<dbReference type="InterPro" id="IPR026349">
    <property type="entry name" value="CHP04255"/>
</dbReference>
<sequence length="234" mass="27616">MYPTKITPNPLVSSTIEIRFKSEVEHDSIFKLFYGKLSDTLPKLENTNFPRKIRLKNSELKYYPDHILSNTDYSVSFNENFISFENITEYQLWKSYKNSFKNILELILESKVIDTIERIGIRYQSRFDNENFAEILKETPSMKIEDLKENFIMYTTKISTDDFDLLVQLKKDITEKTFNSDEPKGHLIDIDVFKSNNVAHVDICNYIDSAHTLLKRTFFGLLKDDFIKTLNPEY</sequence>
<dbReference type="RefSeq" id="WP_213258041.1">
    <property type="nucleotide sequence ID" value="NZ_JAGYWA010000004.1"/>
</dbReference>
<evidence type="ECO:0000313" key="2">
    <source>
        <dbReference type="Proteomes" id="UP001595935"/>
    </source>
</evidence>
<evidence type="ECO:0000313" key="1">
    <source>
        <dbReference type="EMBL" id="MFC4748046.1"/>
    </source>
</evidence>
<gene>
    <name evidence="1" type="ORF">ACFO5S_11345</name>
</gene>
<dbReference type="EMBL" id="JBHSGV010000004">
    <property type="protein sequence ID" value="MFC4748046.1"/>
    <property type="molecule type" value="Genomic_DNA"/>
</dbReference>